<dbReference type="EMBL" id="UINC01197525">
    <property type="protein sequence ID" value="SVE15057.1"/>
    <property type="molecule type" value="Genomic_DNA"/>
</dbReference>
<accession>A0A383B4L0</accession>
<proteinExistence type="predicted"/>
<evidence type="ECO:0008006" key="2">
    <source>
        <dbReference type="Google" id="ProtNLM"/>
    </source>
</evidence>
<sequence length="40" mass="4157">MPSIIVLDKLSPDGLGLLDAAGRLGISYEVKTGLSGEELK</sequence>
<gene>
    <name evidence="1" type="ORF">METZ01_LOCUS467911</name>
</gene>
<name>A0A383B4L0_9ZZZZ</name>
<organism evidence="1">
    <name type="scientific">marine metagenome</name>
    <dbReference type="NCBI Taxonomy" id="408172"/>
    <lineage>
        <taxon>unclassified sequences</taxon>
        <taxon>metagenomes</taxon>
        <taxon>ecological metagenomes</taxon>
    </lineage>
</organism>
<reference evidence="1" key="1">
    <citation type="submission" date="2018-05" db="EMBL/GenBank/DDBJ databases">
        <authorList>
            <person name="Lanie J.A."/>
            <person name="Ng W.-L."/>
            <person name="Kazmierczak K.M."/>
            <person name="Andrzejewski T.M."/>
            <person name="Davidsen T.M."/>
            <person name="Wayne K.J."/>
            <person name="Tettelin H."/>
            <person name="Glass J.I."/>
            <person name="Rusch D."/>
            <person name="Podicherti R."/>
            <person name="Tsui H.-C.T."/>
            <person name="Winkler M.E."/>
        </authorList>
    </citation>
    <scope>NUCLEOTIDE SEQUENCE</scope>
</reference>
<protein>
    <recommendedName>
        <fullName evidence="2">D-isomer specific 2-hydroxyacid dehydrogenase catalytic domain-containing protein</fullName>
    </recommendedName>
</protein>
<dbReference type="AlphaFoldDB" id="A0A383B4L0"/>
<feature type="non-terminal residue" evidence="1">
    <location>
        <position position="40"/>
    </location>
</feature>
<evidence type="ECO:0000313" key="1">
    <source>
        <dbReference type="EMBL" id="SVE15057.1"/>
    </source>
</evidence>